<name>A0A9X1ZJ29_9GAMM</name>
<dbReference type="EMBL" id="JAKILB010000018">
    <property type="protein sequence ID" value="MCL1140745.1"/>
    <property type="molecule type" value="Genomic_DNA"/>
</dbReference>
<dbReference type="Proteomes" id="UP001139293">
    <property type="component" value="Unassembled WGS sequence"/>
</dbReference>
<dbReference type="GO" id="GO:0019867">
    <property type="term" value="C:outer membrane"/>
    <property type="evidence" value="ECO:0007669"/>
    <property type="project" value="InterPro"/>
</dbReference>
<reference evidence="2" key="1">
    <citation type="submission" date="2022-01" db="EMBL/GenBank/DDBJ databases">
        <title>Whole genome-based taxonomy of the Shewanellaceae.</title>
        <authorList>
            <person name="Martin-Rodriguez A.J."/>
        </authorList>
    </citation>
    <scope>NUCLEOTIDE SEQUENCE</scope>
    <source>
        <strain evidence="2">KCTC 23973</strain>
    </source>
</reference>
<sequence length="249" mass="27811">MEGREQAARIGFWGKLQSIALTAVAVMLWFGQWNDTKEAVNSAYESFVAHWTNDIEYKQISHLHVGQTKAYVTSLFGTPHVSKRSSVDTDVYYFYYGHPKYQLTLAIKDERLSGYAIVGLQPDFQAAIPYLNRTLLSDNLASYFLGVDSYFSDANNLEYYAEAHDLGKSVMFYSLILGAVNYGSLGSQDVAVIAQLNAQLDRGVDDIGGALAASRKLEPNYFAVTELAPQVMIEALLTHFEYKTLLKSQ</sequence>
<proteinExistence type="predicted"/>
<evidence type="ECO:0000313" key="2">
    <source>
        <dbReference type="EMBL" id="MCL1140745.1"/>
    </source>
</evidence>
<gene>
    <name evidence="2" type="ORF">L2740_19590</name>
</gene>
<dbReference type="RefSeq" id="WP_248951730.1">
    <property type="nucleotide sequence ID" value="NZ_JAKILB010000018.1"/>
</dbReference>
<keyword evidence="3" id="KW-1185">Reference proteome</keyword>
<accession>A0A9X1ZJ29</accession>
<dbReference type="AlphaFoldDB" id="A0A9X1ZJ29"/>
<dbReference type="InterPro" id="IPR007450">
    <property type="entry name" value="BamE_dom"/>
</dbReference>
<dbReference type="NCBIfam" id="NF043066">
    <property type="entry name" value="ETEC_3214_dom"/>
    <property type="match status" value="1"/>
</dbReference>
<dbReference type="InterPro" id="IPR050010">
    <property type="entry name" value="ETEC_3214_dom"/>
</dbReference>
<organism evidence="2 3">
    <name type="scientific">Shewanella pneumatophori</name>
    <dbReference type="NCBI Taxonomy" id="314092"/>
    <lineage>
        <taxon>Bacteria</taxon>
        <taxon>Pseudomonadati</taxon>
        <taxon>Pseudomonadota</taxon>
        <taxon>Gammaproteobacteria</taxon>
        <taxon>Alteromonadales</taxon>
        <taxon>Shewanellaceae</taxon>
        <taxon>Shewanella</taxon>
    </lineage>
</organism>
<protein>
    <submittedName>
        <fullName evidence="2">Outer membrane protein assembly factor BamE</fullName>
    </submittedName>
</protein>
<evidence type="ECO:0000259" key="1">
    <source>
        <dbReference type="Pfam" id="PF04355"/>
    </source>
</evidence>
<feature type="domain" description="Outer membrane protein assembly factor BamE" evidence="1">
    <location>
        <begin position="55"/>
        <end position="100"/>
    </location>
</feature>
<dbReference type="Pfam" id="PF04355">
    <property type="entry name" value="BamE"/>
    <property type="match status" value="1"/>
</dbReference>
<evidence type="ECO:0000313" key="3">
    <source>
        <dbReference type="Proteomes" id="UP001139293"/>
    </source>
</evidence>
<comment type="caution">
    <text evidence="2">The sequence shown here is derived from an EMBL/GenBank/DDBJ whole genome shotgun (WGS) entry which is preliminary data.</text>
</comment>